<evidence type="ECO:0000313" key="4">
    <source>
        <dbReference type="WBParaSite" id="maker-uti_cns_0009037-snap-gene-0.4-mRNA-1"/>
    </source>
</evidence>
<evidence type="ECO:0000313" key="3">
    <source>
        <dbReference type="WBParaSite" id="maker-uti_cns_0007049-snap-gene-0.4-mRNA-1"/>
    </source>
</evidence>
<dbReference type="WBParaSite" id="maker-uti_cns_0013708-snap-gene-0.4-mRNA-1">
    <property type="protein sequence ID" value="maker-uti_cns_0013708-snap-gene-0.4-mRNA-1"/>
    <property type="gene ID" value="maker-uti_cns_0013708-snap-gene-0.4"/>
</dbReference>
<dbReference type="Gene3D" id="1.10.287.130">
    <property type="match status" value="1"/>
</dbReference>
<dbReference type="GO" id="GO:0005525">
    <property type="term" value="F:GTP binding"/>
    <property type="evidence" value="ECO:0007669"/>
    <property type="project" value="InterPro"/>
</dbReference>
<dbReference type="NCBIfam" id="NF006958">
    <property type="entry name" value="PRK09435.1"/>
    <property type="match status" value="1"/>
</dbReference>
<dbReference type="GO" id="GO:0005737">
    <property type="term" value="C:cytoplasm"/>
    <property type="evidence" value="ECO:0007669"/>
    <property type="project" value="TreeGrafter"/>
</dbReference>
<dbReference type="InterPro" id="IPR005129">
    <property type="entry name" value="GTPase_ArgK"/>
</dbReference>
<dbReference type="Gene3D" id="1.20.5.170">
    <property type="match status" value="1"/>
</dbReference>
<reference evidence="3 4" key="1">
    <citation type="submission" date="2016-11" db="UniProtKB">
        <authorList>
            <consortium name="WormBaseParasite"/>
        </authorList>
    </citation>
    <scope>IDENTIFICATION</scope>
</reference>
<dbReference type="SUPFAM" id="SSF52540">
    <property type="entry name" value="P-loop containing nucleoside triphosphate hydrolases"/>
    <property type="match status" value="1"/>
</dbReference>
<keyword evidence="2" id="KW-1185">Reference proteome</keyword>
<dbReference type="PANTHER" id="PTHR23408">
    <property type="entry name" value="METHYLMALONYL-COA MUTASE"/>
    <property type="match status" value="1"/>
</dbReference>
<proteinExistence type="inferred from homology"/>
<dbReference type="WBParaSite" id="maker-uti_cns_0009037-snap-gene-0.4-mRNA-1">
    <property type="protein sequence ID" value="maker-uti_cns_0009037-snap-gene-0.4-mRNA-1"/>
    <property type="gene ID" value="maker-uti_cns_0009037-snap-gene-0.4"/>
</dbReference>
<dbReference type="Pfam" id="PF03308">
    <property type="entry name" value="MeaB"/>
    <property type="match status" value="1"/>
</dbReference>
<dbReference type="InterPro" id="IPR027417">
    <property type="entry name" value="P-loop_NTPase"/>
</dbReference>
<sequence length="379" mass="41248">QLRRSLHRLCQLAVAPAPASGLRCRGLAGATTTYLDVSVPQDDPTVARLYQAVLNQQRTGLAQAITLVESRHPEKQARGQALVNRLLKHLAQRQHKRCFRVGITGTPGAGKSTFIECIGQDLVKRQGKRIAVLTVDPSSGATGGSLLGDATRMPELCVHPSAFVRSTPSGGSLGGVARYTQNAAVLCEAAGFDCLLIETMGVGQAEYQVNDMVDMFLLLQSPGGGDELQGVKRGVMEVADLVVVTKCDGNLIPAANHAATELSRALRTYQRMKHPLSGWRPRVLRCSALTGEGVPEVWQTVMEFLERVTDSGELVQHRVAQLEKWMWLHVREHLMDLFRESPAVAATLPALLDELRQGLKSPGNAADLLLRCFLENRAR</sequence>
<dbReference type="Proteomes" id="UP000095280">
    <property type="component" value="Unplaced"/>
</dbReference>
<dbReference type="CDD" id="cd03114">
    <property type="entry name" value="MMAA-like"/>
    <property type="match status" value="1"/>
</dbReference>
<comment type="similarity">
    <text evidence="1">Belongs to the SIMIBI class G3E GTPase family. ArgK/MeaB subfamily.</text>
</comment>
<evidence type="ECO:0000256" key="1">
    <source>
        <dbReference type="ARBA" id="ARBA00009625"/>
    </source>
</evidence>
<dbReference type="Gene3D" id="3.40.50.300">
    <property type="entry name" value="P-loop containing nucleotide triphosphate hydrolases"/>
    <property type="match status" value="1"/>
</dbReference>
<name>A0A1I8HMY8_9PLAT</name>
<protein>
    <submittedName>
        <fullName evidence="3 4">AAA domain-containing protein</fullName>
    </submittedName>
</protein>
<accession>A0A1I8HMY8</accession>
<dbReference type="NCBIfam" id="TIGR00750">
    <property type="entry name" value="lao"/>
    <property type="match status" value="1"/>
</dbReference>
<dbReference type="GO" id="GO:0003924">
    <property type="term" value="F:GTPase activity"/>
    <property type="evidence" value="ECO:0007669"/>
    <property type="project" value="InterPro"/>
</dbReference>
<dbReference type="AlphaFoldDB" id="A0A1I8HMY8"/>
<dbReference type="PANTHER" id="PTHR23408:SF3">
    <property type="entry name" value="METHYLMALONIC ACIDURIA TYPE A PROTEIN, MITOCHONDRIAL"/>
    <property type="match status" value="1"/>
</dbReference>
<organism evidence="2 3">
    <name type="scientific">Macrostomum lignano</name>
    <dbReference type="NCBI Taxonomy" id="282301"/>
    <lineage>
        <taxon>Eukaryota</taxon>
        <taxon>Metazoa</taxon>
        <taxon>Spiralia</taxon>
        <taxon>Lophotrochozoa</taxon>
        <taxon>Platyhelminthes</taxon>
        <taxon>Rhabditophora</taxon>
        <taxon>Macrostomorpha</taxon>
        <taxon>Macrostomida</taxon>
        <taxon>Macrostomidae</taxon>
        <taxon>Macrostomum</taxon>
    </lineage>
</organism>
<dbReference type="WBParaSite" id="maker-uti_cns_0007049-snap-gene-0.4-mRNA-1">
    <property type="protein sequence ID" value="maker-uti_cns_0007049-snap-gene-0.4-mRNA-1"/>
    <property type="gene ID" value="maker-uti_cns_0007049-snap-gene-0.4"/>
</dbReference>
<evidence type="ECO:0000313" key="2">
    <source>
        <dbReference type="Proteomes" id="UP000095280"/>
    </source>
</evidence>